<dbReference type="EMBL" id="JADCNL010000009">
    <property type="protein sequence ID" value="KAG0466865.1"/>
    <property type="molecule type" value="Genomic_DNA"/>
</dbReference>
<dbReference type="GO" id="GO:0016881">
    <property type="term" value="F:acid-amino acid ligase activity"/>
    <property type="evidence" value="ECO:0007669"/>
    <property type="project" value="TreeGrafter"/>
</dbReference>
<dbReference type="Proteomes" id="UP000639772">
    <property type="component" value="Chromosome 9"/>
</dbReference>
<gene>
    <name evidence="3" type="ORF">HPP92_017870</name>
    <name evidence="2" type="ORF">HPP92_018445</name>
</gene>
<dbReference type="GO" id="GO:0005737">
    <property type="term" value="C:cytoplasm"/>
    <property type="evidence" value="ECO:0007669"/>
    <property type="project" value="TreeGrafter"/>
</dbReference>
<protein>
    <submittedName>
        <fullName evidence="3">Uncharacterized protein</fullName>
    </submittedName>
</protein>
<dbReference type="AlphaFoldDB" id="A0A835QGB6"/>
<organism evidence="3 5">
    <name type="scientific">Vanilla planifolia</name>
    <name type="common">Vanilla</name>
    <dbReference type="NCBI Taxonomy" id="51239"/>
    <lineage>
        <taxon>Eukaryota</taxon>
        <taxon>Viridiplantae</taxon>
        <taxon>Streptophyta</taxon>
        <taxon>Embryophyta</taxon>
        <taxon>Tracheophyta</taxon>
        <taxon>Spermatophyta</taxon>
        <taxon>Magnoliopsida</taxon>
        <taxon>Liliopsida</taxon>
        <taxon>Asparagales</taxon>
        <taxon>Orchidaceae</taxon>
        <taxon>Vanilloideae</taxon>
        <taxon>Vanilleae</taxon>
        <taxon>Vanilla</taxon>
    </lineage>
</organism>
<sequence>MDWKKHCLYSNEQKSRKAKSSHLGVSCLFEKLSRRKIIEAALSFIENVTANANEVQHQVLGEILRRNASEEYLQRHGLTGSCAREHKIFRRLIQIVTYEDVKPDILRIADGEKSHILSGHPITEFLTSSGTSGGECKLIPSTSDDFD</sequence>
<reference evidence="4 5" key="1">
    <citation type="journal article" date="2020" name="Nat. Food">
        <title>A phased Vanilla planifolia genome enables genetic improvement of flavour and production.</title>
        <authorList>
            <person name="Hasing T."/>
            <person name="Tang H."/>
            <person name="Brym M."/>
            <person name="Khazi F."/>
            <person name="Huang T."/>
            <person name="Chambers A.H."/>
        </authorList>
    </citation>
    <scope>NUCLEOTIDE SEQUENCE [LARGE SCALE GENOMIC DNA]</scope>
    <source>
        <tissue evidence="3">Leaf</tissue>
    </source>
</reference>
<accession>A0A835QGB6</accession>
<dbReference type="Pfam" id="PF03321">
    <property type="entry name" value="GH3"/>
    <property type="match status" value="1"/>
</dbReference>
<dbReference type="Proteomes" id="UP000636800">
    <property type="component" value="Unassembled WGS sequence"/>
</dbReference>
<dbReference type="EMBL" id="JADCNM010000009">
    <property type="protein sequence ID" value="KAG0468542.1"/>
    <property type="molecule type" value="Genomic_DNA"/>
</dbReference>
<dbReference type="OrthoDB" id="1915431at2759"/>
<evidence type="ECO:0000313" key="3">
    <source>
        <dbReference type="EMBL" id="KAG0468542.1"/>
    </source>
</evidence>
<evidence type="ECO:0000313" key="2">
    <source>
        <dbReference type="EMBL" id="KAG0466865.1"/>
    </source>
</evidence>
<comment type="caution">
    <text evidence="3">The sequence shown here is derived from an EMBL/GenBank/DDBJ whole genome shotgun (WGS) entry which is preliminary data.</text>
</comment>
<evidence type="ECO:0000313" key="4">
    <source>
        <dbReference type="Proteomes" id="UP000636800"/>
    </source>
</evidence>
<proteinExistence type="predicted"/>
<dbReference type="PANTHER" id="PTHR31901">
    <property type="entry name" value="GH3 DOMAIN-CONTAINING PROTEIN"/>
    <property type="match status" value="1"/>
</dbReference>
<name>A0A835QGB6_VANPL</name>
<dbReference type="PANTHER" id="PTHR31901:SF9">
    <property type="entry name" value="GH3 DOMAIN-CONTAINING PROTEIN"/>
    <property type="match status" value="1"/>
</dbReference>
<keyword evidence="4" id="KW-1185">Reference proteome</keyword>
<feature type="region of interest" description="Disordered" evidence="1">
    <location>
        <begin position="128"/>
        <end position="147"/>
    </location>
</feature>
<dbReference type="InterPro" id="IPR004993">
    <property type="entry name" value="GH3"/>
</dbReference>
<evidence type="ECO:0000256" key="1">
    <source>
        <dbReference type="SAM" id="MobiDB-lite"/>
    </source>
</evidence>
<evidence type="ECO:0000313" key="5">
    <source>
        <dbReference type="Proteomes" id="UP000639772"/>
    </source>
</evidence>